<evidence type="ECO:0000313" key="4">
    <source>
        <dbReference type="Proteomes" id="UP000199758"/>
    </source>
</evidence>
<feature type="transmembrane region" description="Helical" evidence="2">
    <location>
        <begin position="71"/>
        <end position="94"/>
    </location>
</feature>
<evidence type="ECO:0000256" key="1">
    <source>
        <dbReference type="SAM" id="MobiDB-lite"/>
    </source>
</evidence>
<protein>
    <submittedName>
        <fullName evidence="3">Uncharacterized protein</fullName>
    </submittedName>
</protein>
<keyword evidence="4" id="KW-1185">Reference proteome</keyword>
<feature type="region of interest" description="Disordered" evidence="1">
    <location>
        <begin position="1"/>
        <end position="25"/>
    </location>
</feature>
<reference evidence="3 4" key="1">
    <citation type="submission" date="2016-11" db="EMBL/GenBank/DDBJ databases">
        <authorList>
            <person name="Jaros S."/>
            <person name="Januszkiewicz K."/>
            <person name="Wedrychowicz H."/>
        </authorList>
    </citation>
    <scope>NUCLEOTIDE SEQUENCE [LARGE SCALE GENOMIC DNA]</scope>
    <source>
        <strain evidence="3 4">CGMCC 1.7049</strain>
    </source>
</reference>
<evidence type="ECO:0000313" key="3">
    <source>
        <dbReference type="EMBL" id="SHG46955.1"/>
    </source>
</evidence>
<gene>
    <name evidence="3" type="ORF">SAMN04488068_0330</name>
</gene>
<keyword evidence="2" id="KW-1133">Transmembrane helix</keyword>
<organism evidence="3 4">
    <name type="scientific">Hydrocarboniphaga daqingensis</name>
    <dbReference type="NCBI Taxonomy" id="490188"/>
    <lineage>
        <taxon>Bacteria</taxon>
        <taxon>Pseudomonadati</taxon>
        <taxon>Pseudomonadota</taxon>
        <taxon>Gammaproteobacteria</taxon>
        <taxon>Nevskiales</taxon>
        <taxon>Nevskiaceae</taxon>
        <taxon>Hydrocarboniphaga</taxon>
    </lineage>
</organism>
<dbReference type="Proteomes" id="UP000199758">
    <property type="component" value="Unassembled WGS sequence"/>
</dbReference>
<sequence>MNDPLHRLPAADGSALPDRDDAPMAAPIAGLESLRTEHEPTHDLWPAIEARLARAPVSPPAAIRPRRRQRWVPMAAAASAMLALAGLIAARYLAPGMDPFAQATPVDIALRSDAQARPEPLAVATLARRAPLPPPSANRALLKANLKIVKSAEDQLRHALATDPNDQYLQNLLASTQDQKTHLRDLLDRNRI</sequence>
<dbReference type="STRING" id="490188.SAMN04488068_0330"/>
<dbReference type="AlphaFoldDB" id="A0A1M5K2I5"/>
<proteinExistence type="predicted"/>
<keyword evidence="2" id="KW-0472">Membrane</keyword>
<accession>A0A1M5K2I5</accession>
<dbReference type="EMBL" id="FQWZ01000001">
    <property type="protein sequence ID" value="SHG46955.1"/>
    <property type="molecule type" value="Genomic_DNA"/>
</dbReference>
<evidence type="ECO:0000256" key="2">
    <source>
        <dbReference type="SAM" id="Phobius"/>
    </source>
</evidence>
<name>A0A1M5K2I5_9GAMM</name>
<keyword evidence="2" id="KW-0812">Transmembrane</keyword>